<dbReference type="PANTHER" id="PTHR43303">
    <property type="entry name" value="NADPH DEHYDROGENASE C23G7.10C-RELATED"/>
    <property type="match status" value="1"/>
</dbReference>
<dbReference type="SUPFAM" id="SSF51395">
    <property type="entry name" value="FMN-linked oxidoreductases"/>
    <property type="match status" value="1"/>
</dbReference>
<dbReference type="Pfam" id="PF00724">
    <property type="entry name" value="Oxidored_FMN"/>
    <property type="match status" value="1"/>
</dbReference>
<dbReference type="PANTHER" id="PTHR43303:SF4">
    <property type="entry name" value="NADPH DEHYDROGENASE C23G7.10C-RELATED"/>
    <property type="match status" value="1"/>
</dbReference>
<dbReference type="GO" id="GO:0003959">
    <property type="term" value="F:NADPH dehydrogenase activity"/>
    <property type="evidence" value="ECO:0007669"/>
    <property type="project" value="InterPro"/>
</dbReference>
<keyword evidence="4" id="KW-0521">NADP</keyword>
<gene>
    <name evidence="7" type="ORF">FOB60_000779</name>
</gene>
<evidence type="ECO:0000256" key="5">
    <source>
        <dbReference type="ARBA" id="ARBA00023002"/>
    </source>
</evidence>
<dbReference type="AlphaFoldDB" id="A0A8X7NQM3"/>
<dbReference type="GO" id="GO:0050661">
    <property type="term" value="F:NADP binding"/>
    <property type="evidence" value="ECO:0007669"/>
    <property type="project" value="InterPro"/>
</dbReference>
<comment type="caution">
    <text evidence="7">The sequence shown here is derived from an EMBL/GenBank/DDBJ whole genome shotgun (WGS) entry which is preliminary data.</text>
</comment>
<feature type="domain" description="NADH:flavin oxidoreductase/NADH oxidase N-terminal" evidence="6">
    <location>
        <begin position="29"/>
        <end position="385"/>
    </location>
</feature>
<dbReference type="InterPro" id="IPR013785">
    <property type="entry name" value="Aldolase_TIM"/>
</dbReference>
<keyword evidence="2" id="KW-0285">Flavoprotein</keyword>
<evidence type="ECO:0000313" key="8">
    <source>
        <dbReference type="Proteomes" id="UP000590412"/>
    </source>
</evidence>
<accession>A0A8X7NQM3</accession>
<protein>
    <submittedName>
        <fullName evidence="7">NADH:flavin oxidoreductase / NADH oxidase family protein</fullName>
    </submittedName>
</protein>
<evidence type="ECO:0000259" key="6">
    <source>
        <dbReference type="Pfam" id="PF00724"/>
    </source>
</evidence>
<dbReference type="InterPro" id="IPR044152">
    <property type="entry name" value="YqjM-like"/>
</dbReference>
<organism evidence="7 8">
    <name type="scientific">Candida parapsilosis</name>
    <name type="common">Yeast</name>
    <dbReference type="NCBI Taxonomy" id="5480"/>
    <lineage>
        <taxon>Eukaryota</taxon>
        <taxon>Fungi</taxon>
        <taxon>Dikarya</taxon>
        <taxon>Ascomycota</taxon>
        <taxon>Saccharomycotina</taxon>
        <taxon>Pichiomycetes</taxon>
        <taxon>Debaryomycetaceae</taxon>
        <taxon>Candida/Lodderomyces clade</taxon>
        <taxon>Candida</taxon>
    </lineage>
</organism>
<evidence type="ECO:0000313" key="7">
    <source>
        <dbReference type="EMBL" id="KAF6059197.1"/>
    </source>
</evidence>
<keyword evidence="3" id="KW-0288">FMN</keyword>
<proteinExistence type="predicted"/>
<reference evidence="7" key="1">
    <citation type="submission" date="2020-03" db="EMBL/GenBank/DDBJ databases">
        <title>FDA dAtabase for Regulatory Grade micrObial Sequences (FDA-ARGOS): Supporting development and validation of Infectious Disease Dx tests.</title>
        <authorList>
            <person name="Campos J."/>
            <person name="Goldberg B."/>
            <person name="Tallon L."/>
            <person name="Sadzewicz L."/>
            <person name="Vavikolanu K."/>
            <person name="Mehta A."/>
            <person name="Aluvathingal J."/>
            <person name="Nadendla S."/>
            <person name="Nandy P."/>
            <person name="Geyer C."/>
            <person name="Yan Y."/>
            <person name="Sichtig H."/>
        </authorList>
    </citation>
    <scope>NUCLEOTIDE SEQUENCE [LARGE SCALE GENOMIC DNA]</scope>
    <source>
        <strain evidence="7">FDAARGOS_652</strain>
    </source>
</reference>
<name>A0A8X7NQM3_CANPA</name>
<dbReference type="EMBL" id="JABWAB010000001">
    <property type="protein sequence ID" value="KAF6059197.1"/>
    <property type="molecule type" value="Genomic_DNA"/>
</dbReference>
<evidence type="ECO:0000256" key="2">
    <source>
        <dbReference type="ARBA" id="ARBA00022630"/>
    </source>
</evidence>
<comment type="cofactor">
    <cofactor evidence="1">
        <name>FMN</name>
        <dbReference type="ChEBI" id="CHEBI:58210"/>
    </cofactor>
</comment>
<dbReference type="Gene3D" id="3.20.20.70">
    <property type="entry name" value="Aldolase class I"/>
    <property type="match status" value="1"/>
</dbReference>
<dbReference type="Proteomes" id="UP000590412">
    <property type="component" value="Unassembled WGS sequence"/>
</dbReference>
<dbReference type="GO" id="GO:0010181">
    <property type="term" value="F:FMN binding"/>
    <property type="evidence" value="ECO:0007669"/>
    <property type="project" value="InterPro"/>
</dbReference>
<dbReference type="InterPro" id="IPR001155">
    <property type="entry name" value="OxRdtase_FMN_N"/>
</dbReference>
<evidence type="ECO:0000256" key="4">
    <source>
        <dbReference type="ARBA" id="ARBA00022857"/>
    </source>
</evidence>
<keyword evidence="5" id="KW-0560">Oxidoreductase</keyword>
<dbReference type="OrthoDB" id="72788at2759"/>
<evidence type="ECO:0000256" key="1">
    <source>
        <dbReference type="ARBA" id="ARBA00001917"/>
    </source>
</evidence>
<sequence>MTSNSTVTYTSIDAKLEPSSTTKQMPPALFYPVNVKNLQLGNRLAVSSMCSYAAGPGNQIANLHLSRYKSFSAQHPGLIMIEGMCVDPKGKLDDKELGIWNDEQAKKLKQIVDEIHKDGCVCCVQLSHGGRKAIGDGEFDLNGRASEHNDSSRGGDDDNEILAPSAIAYDNRSKVPKEMTLADIQHAIGSFVEAAKRVVTISKVDGVEISCCNGNLLHQFMSKATNLRHDEYGCQSIESRCKILLDIIDQVRKAIGDDVPIFVKLSACDNLFKDESLDEFLSIADLIIGTGQVSLIHVTSGKITPNSKPRYSLNSDPNIPGHIPLASILKKHVKNKCLVGCSGALDMDVVKLNHYVDDGMIDVAFIGQGFLEMPNLVNQIAAKLNHKIE</sequence>
<evidence type="ECO:0000256" key="3">
    <source>
        <dbReference type="ARBA" id="ARBA00022643"/>
    </source>
</evidence>